<reference evidence="2" key="1">
    <citation type="journal article" date="2019" name="Front. Microbiol.">
        <title>Pandoravirus Celtis Illustrates the Microevolution Processes at Work in the Giant Pandoraviridae Genomes.</title>
        <authorList>
            <person name="Legendre M."/>
            <person name="Alempic J.M."/>
            <person name="Philippe N."/>
            <person name="Lartigue A."/>
            <person name="Jeudy S."/>
            <person name="Poirot O."/>
            <person name="Ta N.T."/>
            <person name="Nin S."/>
            <person name="Coute Y."/>
            <person name="Abergel C."/>
            <person name="Claverie J.M."/>
        </authorList>
    </citation>
    <scope>NUCLEOTIDE SEQUENCE</scope>
</reference>
<feature type="region of interest" description="Disordered" evidence="1">
    <location>
        <begin position="201"/>
        <end position="239"/>
    </location>
</feature>
<evidence type="ECO:0000256" key="1">
    <source>
        <dbReference type="SAM" id="MobiDB-lite"/>
    </source>
</evidence>
<evidence type="ECO:0000313" key="3">
    <source>
        <dbReference type="Proteomes" id="UP001237152"/>
    </source>
</evidence>
<feature type="compositionally biased region" description="Polar residues" evidence="1">
    <location>
        <begin position="75"/>
        <end position="85"/>
    </location>
</feature>
<dbReference type="Proteomes" id="UP001237152">
    <property type="component" value="Segment"/>
</dbReference>
<feature type="region of interest" description="Disordered" evidence="1">
    <location>
        <begin position="321"/>
        <end position="340"/>
    </location>
</feature>
<protein>
    <submittedName>
        <fullName evidence="2">Uncharacterized protein</fullName>
    </submittedName>
</protein>
<organism evidence="2 3">
    <name type="scientific">Pandoravirus celtis</name>
    <dbReference type="NCBI Taxonomy" id="2568002"/>
    <lineage>
        <taxon>Viruses</taxon>
        <taxon>Pandoravirus</taxon>
    </lineage>
</organism>
<dbReference type="EMBL" id="MK174290">
    <property type="protein sequence ID" value="QBZ81749.1"/>
    <property type="molecule type" value="Genomic_DNA"/>
</dbReference>
<feature type="compositionally biased region" description="Pro residues" evidence="1">
    <location>
        <begin position="206"/>
        <end position="217"/>
    </location>
</feature>
<feature type="region of interest" description="Disordered" evidence="1">
    <location>
        <begin position="27"/>
        <end position="85"/>
    </location>
</feature>
<feature type="compositionally biased region" description="Pro residues" evidence="1">
    <location>
        <begin position="330"/>
        <end position="340"/>
    </location>
</feature>
<gene>
    <name evidence="2" type="ORF">pclt_cds_1168</name>
</gene>
<proteinExistence type="predicted"/>
<sequence length="358" mass="38041">MIMILPVAVVVGQTHAGHSPFLVRRQKVGSGRNGKNKRGMWLTQSAPSPEIRRAHPSGNVGEKRTTAPFFVPPTSILTPPQNTGLNRWKKRQTNHFKQTETKMEQWTDKGVWPGEARGRKRTADVAMGPSMRDVAAGVCMALRRGEPVDPQAAQFVVSAARAEGAVGSDMDVLVAACSAGLASMALTPMAARSGIAPAGWTGPVAFGPPPSPTPPSPFGRQQQQQYSPTSTTMSGRKRRADEALGTAEAVGSARRFVNDICRRAYRGEPVSPDEIETLREIARAEGSLGANLIRDVPGLCQAALVLMGESPATLAALAGGSMRGRRPTMPAAPPSSPVGPSYPPVVRLNLAPRSSRFF</sequence>
<evidence type="ECO:0000313" key="2">
    <source>
        <dbReference type="EMBL" id="QBZ81749.1"/>
    </source>
</evidence>
<name>A0A4D6EKY8_9VIRU</name>
<accession>A0A4D6EKY8</accession>